<feature type="region of interest" description="Disordered" evidence="1">
    <location>
        <begin position="50"/>
        <end position="99"/>
    </location>
</feature>
<feature type="region of interest" description="Disordered" evidence="1">
    <location>
        <begin position="198"/>
        <end position="221"/>
    </location>
</feature>
<feature type="domain" description="DUF4378" evidence="2">
    <location>
        <begin position="795"/>
        <end position="952"/>
    </location>
</feature>
<dbReference type="STRING" id="180498.A0A067KL16"/>
<sequence length="965" mass="107840">MNETTGKTTSCLAITEKRPHRPGGCAGIFFQLFDWNRRFAKKKLFSKKLLPPARAKQSSKKFGGDEKMPKTKPHLIADENSGGFPNVKKNGNRSDSTEQNHEMRAAGLVARLMGLESLPAVHKDKHKKVSTSATCDVKEEKFVNSHTGSDKEILNFEKGSTKVESRPQKLQKTGQFDRRAVTRFGAEALQIRNVLSKARKHHHPKLTSPVKSPRFSSSRNVSRASRLIDAATRILEPGLQATNRAKCALTYSSSRNHISKNDALMDEMGLGVMSPGLAKQQRNDMNYNVDVGKSLMGQSSCKNCGNLLDVVDSRPTMEEQHLFICPSPVVTTACSTGLDRIKPREPLSSPERERDTLYKRNQVQISNAAEILDNTRAFSETISDRKPLSSEGHGAQQMKSQQFRPQKDEPSSIAFRQRIATPNEMSVSRSKIPPQAKLNNLQSRRASTAAHATTGAKDFVALNRSLSGRTRLRVSKADNYMVDTERKLCSRHDDSLSQLRTPVRKRRTGSVNAQFESSGLVNSPSIRAKNVKCEFMNGKELGTSAHTMDRACTKTRSASHGEGGDRANGNKDNDVVSFTFNSPLRHKKFISSRLKETRDHVDNNASCQRKLLLDENNGKTSLQRQLPMRGDTLGALLEQKLKELASQEEDELTNGCTVPKRSTAMILQELISALTTQQPFSPEDHAFNAETTFRAEGMKGSTFVGFSHDGDHLSPGSVLEASFSNDSCFSSSLDDSSGRRLIYDCMDYSCDQQQPVEIDADLLDSATSINDGWTGTKMVTELLGHISRMLQSIKVMLDAELLFRSTSSFNLDRMKSFLISPFLFNELETLAGVMWKNFNLGLEELKEGSKDSQVRRFLFDCVVECLDSEYSRYCNNGFKAWRSAPVCTNAEMLIEEVGKEVRRWTSLAGMIPDEIIEWEMSHSLGKWTDFEIEAFEIGAQIDWDILQVLVDEIVVDFWDSKLCSF</sequence>
<dbReference type="Pfam" id="PF14383">
    <property type="entry name" value="VARLMGL"/>
    <property type="match status" value="1"/>
</dbReference>
<dbReference type="InterPro" id="IPR025486">
    <property type="entry name" value="DUF4378"/>
</dbReference>
<feature type="region of interest" description="Disordered" evidence="1">
    <location>
        <begin position="553"/>
        <end position="574"/>
    </location>
</feature>
<evidence type="ECO:0000259" key="2">
    <source>
        <dbReference type="Pfam" id="PF14309"/>
    </source>
</evidence>
<evidence type="ECO:0000313" key="5">
    <source>
        <dbReference type="Proteomes" id="UP000027138"/>
    </source>
</evidence>
<dbReference type="OrthoDB" id="1928505at2759"/>
<dbReference type="Pfam" id="PF14309">
    <property type="entry name" value="DUF4378"/>
    <property type="match status" value="1"/>
</dbReference>
<dbReference type="Proteomes" id="UP000027138">
    <property type="component" value="Unassembled WGS sequence"/>
</dbReference>
<evidence type="ECO:0000256" key="1">
    <source>
        <dbReference type="SAM" id="MobiDB-lite"/>
    </source>
</evidence>
<dbReference type="EMBL" id="KK914568">
    <property type="protein sequence ID" value="KDP32965.1"/>
    <property type="molecule type" value="Genomic_DNA"/>
</dbReference>
<evidence type="ECO:0008006" key="6">
    <source>
        <dbReference type="Google" id="ProtNLM"/>
    </source>
</evidence>
<name>A0A067KL16_JATCU</name>
<gene>
    <name evidence="4" type="ORF">JCGZ_12996</name>
</gene>
<dbReference type="AlphaFoldDB" id="A0A067KL16"/>
<dbReference type="InterPro" id="IPR032795">
    <property type="entry name" value="DUF3741-assoc"/>
</dbReference>
<evidence type="ECO:0000259" key="3">
    <source>
        <dbReference type="Pfam" id="PF14383"/>
    </source>
</evidence>
<organism evidence="4 5">
    <name type="scientific">Jatropha curcas</name>
    <name type="common">Barbados nut</name>
    <dbReference type="NCBI Taxonomy" id="180498"/>
    <lineage>
        <taxon>Eukaryota</taxon>
        <taxon>Viridiplantae</taxon>
        <taxon>Streptophyta</taxon>
        <taxon>Embryophyta</taxon>
        <taxon>Tracheophyta</taxon>
        <taxon>Spermatophyta</taxon>
        <taxon>Magnoliopsida</taxon>
        <taxon>eudicotyledons</taxon>
        <taxon>Gunneridae</taxon>
        <taxon>Pentapetalae</taxon>
        <taxon>rosids</taxon>
        <taxon>fabids</taxon>
        <taxon>Malpighiales</taxon>
        <taxon>Euphorbiaceae</taxon>
        <taxon>Crotonoideae</taxon>
        <taxon>Jatropheae</taxon>
        <taxon>Jatropha</taxon>
    </lineage>
</organism>
<protein>
    <recommendedName>
        <fullName evidence="6">DUF4378 domain-containing protein</fullName>
    </recommendedName>
</protein>
<feature type="domain" description="DUF3741" evidence="3">
    <location>
        <begin position="94"/>
        <end position="122"/>
    </location>
</feature>
<keyword evidence="5" id="KW-1185">Reference proteome</keyword>
<dbReference type="PANTHER" id="PTHR21726:SF61">
    <property type="entry name" value="DNAA INITIATOR-ASSOCIATING PROTEIN"/>
    <property type="match status" value="1"/>
</dbReference>
<dbReference type="PANTHER" id="PTHR21726">
    <property type="entry name" value="PHOSPHATIDYLINOSITOL N-ACETYLGLUCOSAMINYLTRANSFERASE SUBUNIT P DOWN SYNDROME CRITICAL REGION PROTEIN 5 -RELATED"/>
    <property type="match status" value="1"/>
</dbReference>
<feature type="region of interest" description="Disordered" evidence="1">
    <location>
        <begin position="382"/>
        <end position="412"/>
    </location>
</feature>
<reference evidence="4 5" key="1">
    <citation type="journal article" date="2014" name="PLoS ONE">
        <title>Global Analysis of Gene Expression Profiles in Physic Nut (Jatropha curcas L.) Seedlings Exposed to Salt Stress.</title>
        <authorList>
            <person name="Zhang L."/>
            <person name="Zhang C."/>
            <person name="Wu P."/>
            <person name="Chen Y."/>
            <person name="Li M."/>
            <person name="Jiang H."/>
            <person name="Wu G."/>
        </authorList>
    </citation>
    <scope>NUCLEOTIDE SEQUENCE [LARGE SCALE GENOMIC DNA]</scope>
    <source>
        <strain evidence="5">cv. GZQX0401</strain>
        <tissue evidence="4">Young leaves</tissue>
    </source>
</reference>
<feature type="compositionally biased region" description="Basic and acidic residues" evidence="1">
    <location>
        <begin position="562"/>
        <end position="574"/>
    </location>
</feature>
<evidence type="ECO:0000313" key="4">
    <source>
        <dbReference type="EMBL" id="KDP32965.1"/>
    </source>
</evidence>
<accession>A0A067KL16</accession>
<proteinExistence type="predicted"/>
<dbReference type="KEGG" id="jcu:105638743"/>